<sequence>MMRDLRATFILLLILCSIMVTLPNIKTVYAAEDSWTTMEPMLTARSGLG</sequence>
<protein>
    <submittedName>
        <fullName evidence="1">Uncharacterized protein</fullName>
    </submittedName>
</protein>
<proteinExistence type="predicted"/>
<comment type="caution">
    <text evidence="1">The sequence shown here is derived from an EMBL/GenBank/DDBJ whole genome shotgun (WGS) entry which is preliminary data.</text>
</comment>
<dbReference type="EMBL" id="BARW01005981">
    <property type="protein sequence ID" value="GAI84939.1"/>
    <property type="molecule type" value="Genomic_DNA"/>
</dbReference>
<dbReference type="AlphaFoldDB" id="X1TY20"/>
<accession>X1TY20</accession>
<reference evidence="1" key="1">
    <citation type="journal article" date="2014" name="Front. Microbiol.">
        <title>High frequency of phylogenetically diverse reductive dehalogenase-homologous genes in deep subseafloor sedimentary metagenomes.</title>
        <authorList>
            <person name="Kawai M."/>
            <person name="Futagami T."/>
            <person name="Toyoda A."/>
            <person name="Takaki Y."/>
            <person name="Nishi S."/>
            <person name="Hori S."/>
            <person name="Arai W."/>
            <person name="Tsubouchi T."/>
            <person name="Morono Y."/>
            <person name="Uchiyama I."/>
            <person name="Ito T."/>
            <person name="Fujiyama A."/>
            <person name="Inagaki F."/>
            <person name="Takami H."/>
        </authorList>
    </citation>
    <scope>NUCLEOTIDE SEQUENCE</scope>
    <source>
        <strain evidence="1">Expedition CK06-06</strain>
    </source>
</reference>
<gene>
    <name evidence="1" type="ORF">S12H4_12492</name>
</gene>
<feature type="non-terminal residue" evidence="1">
    <location>
        <position position="49"/>
    </location>
</feature>
<evidence type="ECO:0000313" key="1">
    <source>
        <dbReference type="EMBL" id="GAI84939.1"/>
    </source>
</evidence>
<name>X1TY20_9ZZZZ</name>
<organism evidence="1">
    <name type="scientific">marine sediment metagenome</name>
    <dbReference type="NCBI Taxonomy" id="412755"/>
    <lineage>
        <taxon>unclassified sequences</taxon>
        <taxon>metagenomes</taxon>
        <taxon>ecological metagenomes</taxon>
    </lineage>
</organism>